<dbReference type="GO" id="GO:0008270">
    <property type="term" value="F:zinc ion binding"/>
    <property type="evidence" value="ECO:0007669"/>
    <property type="project" value="InterPro"/>
</dbReference>
<dbReference type="InterPro" id="IPR053178">
    <property type="entry name" value="Osmoadaptation_assoc"/>
</dbReference>
<dbReference type="PANTHER" id="PTHR38111:SF2">
    <property type="entry name" value="FINGER DOMAIN PROTEIN, PUTATIVE (AFU_ORTHOLOGUE AFUA_1G01560)-RELATED"/>
    <property type="match status" value="1"/>
</dbReference>
<organism evidence="3 4">
    <name type="scientific">Massarina eburnea CBS 473.64</name>
    <dbReference type="NCBI Taxonomy" id="1395130"/>
    <lineage>
        <taxon>Eukaryota</taxon>
        <taxon>Fungi</taxon>
        <taxon>Dikarya</taxon>
        <taxon>Ascomycota</taxon>
        <taxon>Pezizomycotina</taxon>
        <taxon>Dothideomycetes</taxon>
        <taxon>Pleosporomycetidae</taxon>
        <taxon>Pleosporales</taxon>
        <taxon>Massarineae</taxon>
        <taxon>Massarinaceae</taxon>
        <taxon>Massarina</taxon>
    </lineage>
</organism>
<evidence type="ECO:0000259" key="2">
    <source>
        <dbReference type="PROSITE" id="PS50048"/>
    </source>
</evidence>
<dbReference type="PROSITE" id="PS50048">
    <property type="entry name" value="ZN2_CY6_FUNGAL_2"/>
    <property type="match status" value="1"/>
</dbReference>
<protein>
    <recommendedName>
        <fullName evidence="2">Zn(2)-C6 fungal-type domain-containing protein</fullName>
    </recommendedName>
</protein>
<dbReference type="InterPro" id="IPR001138">
    <property type="entry name" value="Zn2Cys6_DnaBD"/>
</dbReference>
<dbReference type="Gene3D" id="4.10.240.10">
    <property type="entry name" value="Zn(2)-C6 fungal-type DNA-binding domain"/>
    <property type="match status" value="1"/>
</dbReference>
<dbReference type="CDD" id="cd00067">
    <property type="entry name" value="GAL4"/>
    <property type="match status" value="1"/>
</dbReference>
<keyword evidence="1" id="KW-0539">Nucleus</keyword>
<gene>
    <name evidence="3" type="ORF">P280DRAFT_465833</name>
</gene>
<dbReference type="EMBL" id="MU006778">
    <property type="protein sequence ID" value="KAF2644512.1"/>
    <property type="molecule type" value="Genomic_DNA"/>
</dbReference>
<evidence type="ECO:0000256" key="1">
    <source>
        <dbReference type="ARBA" id="ARBA00023242"/>
    </source>
</evidence>
<dbReference type="Proteomes" id="UP000799753">
    <property type="component" value="Unassembled WGS sequence"/>
</dbReference>
<dbReference type="Pfam" id="PF00172">
    <property type="entry name" value="Zn_clus"/>
    <property type="match status" value="1"/>
</dbReference>
<dbReference type="InterPro" id="IPR036864">
    <property type="entry name" value="Zn2-C6_fun-type_DNA-bd_sf"/>
</dbReference>
<proteinExistence type="predicted"/>
<dbReference type="SMART" id="SM00066">
    <property type="entry name" value="GAL4"/>
    <property type="match status" value="1"/>
</dbReference>
<reference evidence="3" key="1">
    <citation type="journal article" date="2020" name="Stud. Mycol.">
        <title>101 Dothideomycetes genomes: a test case for predicting lifestyles and emergence of pathogens.</title>
        <authorList>
            <person name="Haridas S."/>
            <person name="Albert R."/>
            <person name="Binder M."/>
            <person name="Bloem J."/>
            <person name="Labutti K."/>
            <person name="Salamov A."/>
            <person name="Andreopoulos B."/>
            <person name="Baker S."/>
            <person name="Barry K."/>
            <person name="Bills G."/>
            <person name="Bluhm B."/>
            <person name="Cannon C."/>
            <person name="Castanera R."/>
            <person name="Culley D."/>
            <person name="Daum C."/>
            <person name="Ezra D."/>
            <person name="Gonzalez J."/>
            <person name="Henrissat B."/>
            <person name="Kuo A."/>
            <person name="Liang C."/>
            <person name="Lipzen A."/>
            <person name="Lutzoni F."/>
            <person name="Magnuson J."/>
            <person name="Mondo S."/>
            <person name="Nolan M."/>
            <person name="Ohm R."/>
            <person name="Pangilinan J."/>
            <person name="Park H.-J."/>
            <person name="Ramirez L."/>
            <person name="Alfaro M."/>
            <person name="Sun H."/>
            <person name="Tritt A."/>
            <person name="Yoshinaga Y."/>
            <person name="Zwiers L.-H."/>
            <person name="Turgeon B."/>
            <person name="Goodwin S."/>
            <person name="Spatafora J."/>
            <person name="Crous P."/>
            <person name="Grigoriev I."/>
        </authorList>
    </citation>
    <scope>NUCLEOTIDE SEQUENCE</scope>
    <source>
        <strain evidence="3">CBS 473.64</strain>
    </source>
</reference>
<dbReference type="SUPFAM" id="SSF57701">
    <property type="entry name" value="Zn2/Cys6 DNA-binding domain"/>
    <property type="match status" value="1"/>
</dbReference>
<dbReference type="PANTHER" id="PTHR38111">
    <property type="entry name" value="ZN(2)-C6 FUNGAL-TYPE DOMAIN-CONTAINING PROTEIN-RELATED"/>
    <property type="match status" value="1"/>
</dbReference>
<evidence type="ECO:0000313" key="4">
    <source>
        <dbReference type="Proteomes" id="UP000799753"/>
    </source>
</evidence>
<dbReference type="AlphaFoldDB" id="A0A6A6SB85"/>
<sequence length="632" mass="71500">MTITDKCEICRQRKVKCDQQKPTCSACRKGNRLCTYSFGRISAFVVEDPTKFSKHGKPKAAPLVYPLGQFHDGRPNLTEHSSEADFQTVTERAPNHRHGAFRTLALVSRGRANAIRRYPSAQQKKRLEIHLEHLKTSALMTYRPSSHTMILANRYISLLNVSPPEHQPFAILGSWILSIPSRIGSSAHVDLAVEYLADSMNFYKEGNFSNRRTALTSKAKALKELQIAVDKEKSRATYDTILAMKIHFAAEVLMGINNFYHVIHATALAEILRKGPPAGLDKEHYWDFLDNTYIDDVTEATVAGRVSVYDNEFYLNTTCPSSIPADTSLNFRASASIMHIFIQIPRLICLTRYAIDHPNDTTSLVSAISLAESLWLLDPCNLIEQLMHDSAITVPTPPFNDIADIVPDSYRFTSVASVILASRYWHLCITLCGVTEMLHARFPGYTENSLLPVLATVNKKDIDAAINLARCVRYPLDTCPSLPLLPLRIHNTFMISISSWYRLTRRLECQQDALKNDSEAPTVNIAEQLSGSQRMEKWVTEECNRMNELWHVEPARKKFLTAVVENMCGGPIPDWLPTRVRFECEDGNMVMKFDYGIEEEWIKSPKTRISSPCDGNKDDCEATYDPKTAYLW</sequence>
<evidence type="ECO:0000313" key="3">
    <source>
        <dbReference type="EMBL" id="KAF2644512.1"/>
    </source>
</evidence>
<feature type="domain" description="Zn(2)-C6 fungal-type" evidence="2">
    <location>
        <begin position="6"/>
        <end position="36"/>
    </location>
</feature>
<dbReference type="GO" id="GO:0000981">
    <property type="term" value="F:DNA-binding transcription factor activity, RNA polymerase II-specific"/>
    <property type="evidence" value="ECO:0007669"/>
    <property type="project" value="InterPro"/>
</dbReference>
<accession>A0A6A6SB85</accession>
<keyword evidence="4" id="KW-1185">Reference proteome</keyword>
<dbReference type="OrthoDB" id="5126878at2759"/>
<name>A0A6A6SB85_9PLEO</name>